<proteinExistence type="predicted"/>
<dbReference type="AlphaFoldDB" id="A0A645C8A7"/>
<gene>
    <name evidence="1" type="ORF">SDC9_117409</name>
</gene>
<dbReference type="EMBL" id="VSSQ01023486">
    <property type="protein sequence ID" value="MPM70454.1"/>
    <property type="molecule type" value="Genomic_DNA"/>
</dbReference>
<accession>A0A645C8A7</accession>
<comment type="caution">
    <text evidence="1">The sequence shown here is derived from an EMBL/GenBank/DDBJ whole genome shotgun (WGS) entry which is preliminary data.</text>
</comment>
<name>A0A645C8A7_9ZZZZ</name>
<evidence type="ECO:0000313" key="1">
    <source>
        <dbReference type="EMBL" id="MPM70454.1"/>
    </source>
</evidence>
<protein>
    <recommendedName>
        <fullName evidence="2">HipA-like C-terminal domain-containing protein</fullName>
    </recommendedName>
</protein>
<sequence length="89" mass="10313">MTVTAYDKLGSYSAAGKWTNRHQMSVNNKRDHFTKEDLLTVGRNIGIRNYLYIVDEIIDVVSKWSSYAKENEVNPQNIEHIAKVLRIMI</sequence>
<reference evidence="1" key="1">
    <citation type="submission" date="2019-08" db="EMBL/GenBank/DDBJ databases">
        <authorList>
            <person name="Kucharzyk K."/>
            <person name="Murdoch R.W."/>
            <person name="Higgins S."/>
            <person name="Loffler F."/>
        </authorList>
    </citation>
    <scope>NUCLEOTIDE SEQUENCE</scope>
</reference>
<evidence type="ECO:0008006" key="2">
    <source>
        <dbReference type="Google" id="ProtNLM"/>
    </source>
</evidence>
<organism evidence="1">
    <name type="scientific">bioreactor metagenome</name>
    <dbReference type="NCBI Taxonomy" id="1076179"/>
    <lineage>
        <taxon>unclassified sequences</taxon>
        <taxon>metagenomes</taxon>
        <taxon>ecological metagenomes</taxon>
    </lineage>
</organism>